<evidence type="ECO:0000313" key="2">
    <source>
        <dbReference type="Proteomes" id="UP000253790"/>
    </source>
</evidence>
<evidence type="ECO:0000313" key="1">
    <source>
        <dbReference type="EMBL" id="AXH97861.1"/>
    </source>
</evidence>
<accession>A0A345NS53</accession>
<dbReference type="SUPFAM" id="SSF56784">
    <property type="entry name" value="HAD-like"/>
    <property type="match status" value="1"/>
</dbReference>
<proteinExistence type="predicted"/>
<dbReference type="AlphaFoldDB" id="A0A345NS53"/>
<dbReference type="InterPro" id="IPR036412">
    <property type="entry name" value="HAD-like_sf"/>
</dbReference>
<keyword evidence="2" id="KW-1185">Reference proteome</keyword>
<dbReference type="PANTHER" id="PTHR18901">
    <property type="entry name" value="2-DEOXYGLUCOSE-6-PHOSPHATE PHOSPHATASE 2"/>
    <property type="match status" value="1"/>
</dbReference>
<dbReference type="EMBL" id="CP031229">
    <property type="protein sequence ID" value="AXH97861.1"/>
    <property type="molecule type" value="Genomic_DNA"/>
</dbReference>
<dbReference type="Gene3D" id="3.40.50.1000">
    <property type="entry name" value="HAD superfamily/HAD-like"/>
    <property type="match status" value="1"/>
</dbReference>
<dbReference type="OrthoDB" id="9797743at2"/>
<name>A0A345NS53_9MICO</name>
<dbReference type="InterPro" id="IPR006439">
    <property type="entry name" value="HAD-SF_hydro_IA"/>
</dbReference>
<dbReference type="InterPro" id="IPR023198">
    <property type="entry name" value="PGP-like_dom2"/>
</dbReference>
<gene>
    <name evidence="1" type="ORF">DV701_02725</name>
</gene>
<dbReference type="GO" id="GO:0016787">
    <property type="term" value="F:hydrolase activity"/>
    <property type="evidence" value="ECO:0007669"/>
    <property type="project" value="UniProtKB-KW"/>
</dbReference>
<dbReference type="InterPro" id="IPR023214">
    <property type="entry name" value="HAD_sf"/>
</dbReference>
<organism evidence="1 2">
    <name type="scientific">Ornithinimicrobium avium</name>
    <dbReference type="NCBI Taxonomy" id="2283195"/>
    <lineage>
        <taxon>Bacteria</taxon>
        <taxon>Bacillati</taxon>
        <taxon>Actinomycetota</taxon>
        <taxon>Actinomycetes</taxon>
        <taxon>Micrococcales</taxon>
        <taxon>Ornithinimicrobiaceae</taxon>
        <taxon>Ornithinimicrobium</taxon>
    </lineage>
</organism>
<sequence length="210" mass="21868">MDGTLVDSEPYWIAEEEALVSRAGGVWRTEDALELVGNDLMVSATIILERTPVTGTPESVVQRLLDGVVARMTASMPWRPGALELLSAFVGQGVPCALVTMSWAPLADVLLDRLPPSTFAAVVTGDQVARGKPHPEPYLEAVRRLSVAPADCVAVEDSPTGAASSTAAGVPTVVVPHVVDVPEMPGAVQLATLTGLDPRGLTAAARSVRA</sequence>
<dbReference type="Proteomes" id="UP000253790">
    <property type="component" value="Chromosome"/>
</dbReference>
<dbReference type="InterPro" id="IPR041492">
    <property type="entry name" value="HAD_2"/>
</dbReference>
<protein>
    <submittedName>
        <fullName evidence="1">HAD family hydrolase</fullName>
    </submittedName>
</protein>
<dbReference type="CDD" id="cd07505">
    <property type="entry name" value="HAD_BPGM-like"/>
    <property type="match status" value="1"/>
</dbReference>
<dbReference type="Pfam" id="PF13419">
    <property type="entry name" value="HAD_2"/>
    <property type="match status" value="1"/>
</dbReference>
<reference evidence="1 2" key="1">
    <citation type="submission" date="2018-07" db="EMBL/GenBank/DDBJ databases">
        <title>Complete genome sequencing of Ornithinimicrobium sp. AMA3305.</title>
        <authorList>
            <person name="Bae J.-W."/>
        </authorList>
    </citation>
    <scope>NUCLEOTIDE SEQUENCE [LARGE SCALE GENOMIC DNA]</scope>
    <source>
        <strain evidence="1 2">AMA3305</strain>
    </source>
</reference>
<dbReference type="NCBIfam" id="TIGR01509">
    <property type="entry name" value="HAD-SF-IA-v3"/>
    <property type="match status" value="1"/>
</dbReference>
<dbReference type="PANTHER" id="PTHR18901:SF38">
    <property type="entry name" value="PSEUDOURIDINE-5'-PHOSPHATASE"/>
    <property type="match status" value="1"/>
</dbReference>
<dbReference type="KEGG" id="orn:DV701_02725"/>
<keyword evidence="1" id="KW-0378">Hydrolase</keyword>
<dbReference type="Gene3D" id="1.10.150.240">
    <property type="entry name" value="Putative phosphatase, domain 2"/>
    <property type="match status" value="1"/>
</dbReference>